<dbReference type="Pfam" id="PF03732">
    <property type="entry name" value="Retrotrans_gag"/>
    <property type="match status" value="1"/>
</dbReference>
<gene>
    <name evidence="2" type="ORF">RJ640_003423</name>
</gene>
<dbReference type="Proteomes" id="UP001187471">
    <property type="component" value="Unassembled WGS sequence"/>
</dbReference>
<evidence type="ECO:0000259" key="1">
    <source>
        <dbReference type="Pfam" id="PF03732"/>
    </source>
</evidence>
<dbReference type="EMBL" id="JAVXUO010000923">
    <property type="protein sequence ID" value="KAK2987945.1"/>
    <property type="molecule type" value="Genomic_DNA"/>
</dbReference>
<name>A0AA88UK07_9ASTE</name>
<evidence type="ECO:0000313" key="2">
    <source>
        <dbReference type="EMBL" id="KAK2987945.1"/>
    </source>
</evidence>
<dbReference type="InterPro" id="IPR005162">
    <property type="entry name" value="Retrotrans_gag_dom"/>
</dbReference>
<accession>A0AA88UK07</accession>
<sequence>MAGQREEKIVGQNTQGTDPNLRIGLVGPIANVIEDSQNNQQDSQVGECSQVRFAIAANDLTLHERFVKLKPTVFVGGANSDEADEWISNKEKIFERMQLTHAQKVSLATFYLSEDAGFWWKMIDAKWTAGNVIRTWDLFTNEFNNKYILASIRRDRELAFLQLKQKNKTVQEYEKEFIALAPHASYLVEGGDKKARKFEPGLNPDIHEVITPLNISDYHKIVNRALNIERTLGFTKRAQMSLSRPLHMKLPLIEFEEWIFSRFDFNYVQPDSQMGIRGLERKTGRKGAGMTKLVEIHDRS</sequence>
<organism evidence="2 3">
    <name type="scientific">Escallonia rubra</name>
    <dbReference type="NCBI Taxonomy" id="112253"/>
    <lineage>
        <taxon>Eukaryota</taxon>
        <taxon>Viridiplantae</taxon>
        <taxon>Streptophyta</taxon>
        <taxon>Embryophyta</taxon>
        <taxon>Tracheophyta</taxon>
        <taxon>Spermatophyta</taxon>
        <taxon>Magnoliopsida</taxon>
        <taxon>eudicotyledons</taxon>
        <taxon>Gunneridae</taxon>
        <taxon>Pentapetalae</taxon>
        <taxon>asterids</taxon>
        <taxon>campanulids</taxon>
        <taxon>Escalloniales</taxon>
        <taxon>Escalloniaceae</taxon>
        <taxon>Escallonia</taxon>
    </lineage>
</organism>
<dbReference type="AlphaFoldDB" id="A0AA88UK07"/>
<dbReference type="PANTHER" id="PTHR34482">
    <property type="entry name" value="DNA DAMAGE-INDUCIBLE PROTEIN 1-LIKE"/>
    <property type="match status" value="1"/>
</dbReference>
<reference evidence="2" key="1">
    <citation type="submission" date="2022-12" db="EMBL/GenBank/DDBJ databases">
        <title>Draft genome assemblies for two species of Escallonia (Escalloniales).</title>
        <authorList>
            <person name="Chanderbali A."/>
            <person name="Dervinis C."/>
            <person name="Anghel I."/>
            <person name="Soltis D."/>
            <person name="Soltis P."/>
            <person name="Zapata F."/>
        </authorList>
    </citation>
    <scope>NUCLEOTIDE SEQUENCE</scope>
    <source>
        <strain evidence="2">UCBG92.1500</strain>
        <tissue evidence="2">Leaf</tissue>
    </source>
</reference>
<proteinExistence type="predicted"/>
<keyword evidence="3" id="KW-1185">Reference proteome</keyword>
<feature type="domain" description="Retrotransposon gag" evidence="1">
    <location>
        <begin position="107"/>
        <end position="204"/>
    </location>
</feature>
<comment type="caution">
    <text evidence="2">The sequence shown here is derived from an EMBL/GenBank/DDBJ whole genome shotgun (WGS) entry which is preliminary data.</text>
</comment>
<dbReference type="PANTHER" id="PTHR34482:SF36">
    <property type="entry name" value="RETROTRANSPOSON GAG DOMAIN-CONTAINING PROTEIN"/>
    <property type="match status" value="1"/>
</dbReference>
<evidence type="ECO:0000313" key="3">
    <source>
        <dbReference type="Proteomes" id="UP001187471"/>
    </source>
</evidence>
<protein>
    <recommendedName>
        <fullName evidence="1">Retrotransposon gag domain-containing protein</fullName>
    </recommendedName>
</protein>